<evidence type="ECO:0000313" key="1">
    <source>
        <dbReference type="EMBL" id="GBP34559.1"/>
    </source>
</evidence>
<accession>A0A4C1V7B2</accession>
<comment type="caution">
    <text evidence="1">The sequence shown here is derived from an EMBL/GenBank/DDBJ whole genome shotgun (WGS) entry which is preliminary data.</text>
</comment>
<dbReference type="AlphaFoldDB" id="A0A4C1V7B2"/>
<organism evidence="1 2">
    <name type="scientific">Eumeta variegata</name>
    <name type="common">Bagworm moth</name>
    <name type="synonym">Eumeta japonica</name>
    <dbReference type="NCBI Taxonomy" id="151549"/>
    <lineage>
        <taxon>Eukaryota</taxon>
        <taxon>Metazoa</taxon>
        <taxon>Ecdysozoa</taxon>
        <taxon>Arthropoda</taxon>
        <taxon>Hexapoda</taxon>
        <taxon>Insecta</taxon>
        <taxon>Pterygota</taxon>
        <taxon>Neoptera</taxon>
        <taxon>Endopterygota</taxon>
        <taxon>Lepidoptera</taxon>
        <taxon>Glossata</taxon>
        <taxon>Ditrysia</taxon>
        <taxon>Tineoidea</taxon>
        <taxon>Psychidae</taxon>
        <taxon>Oiketicinae</taxon>
        <taxon>Eumeta</taxon>
    </lineage>
</organism>
<gene>
    <name evidence="1" type="ORF">EVAR_85279_1</name>
</gene>
<name>A0A4C1V7B2_EUMVA</name>
<sequence>MVEESPYPHPTAALVVKPEEYIILPERLSYLNIHLFDNQQIHRVPTAPEQQWPWQFNTFEAGRSNAPRTV</sequence>
<protein>
    <submittedName>
        <fullName evidence="1">Uncharacterized protein</fullName>
    </submittedName>
</protein>
<dbReference type="Proteomes" id="UP000299102">
    <property type="component" value="Unassembled WGS sequence"/>
</dbReference>
<proteinExistence type="predicted"/>
<dbReference type="EMBL" id="BGZK01000290">
    <property type="protein sequence ID" value="GBP34559.1"/>
    <property type="molecule type" value="Genomic_DNA"/>
</dbReference>
<evidence type="ECO:0000313" key="2">
    <source>
        <dbReference type="Proteomes" id="UP000299102"/>
    </source>
</evidence>
<keyword evidence="2" id="KW-1185">Reference proteome</keyword>
<reference evidence="1 2" key="1">
    <citation type="journal article" date="2019" name="Commun. Biol.">
        <title>The bagworm genome reveals a unique fibroin gene that provides high tensile strength.</title>
        <authorList>
            <person name="Kono N."/>
            <person name="Nakamura H."/>
            <person name="Ohtoshi R."/>
            <person name="Tomita M."/>
            <person name="Numata K."/>
            <person name="Arakawa K."/>
        </authorList>
    </citation>
    <scope>NUCLEOTIDE SEQUENCE [LARGE SCALE GENOMIC DNA]</scope>
</reference>